<dbReference type="InterPro" id="IPR011989">
    <property type="entry name" value="ARM-like"/>
</dbReference>
<dbReference type="SUPFAM" id="SSF48371">
    <property type="entry name" value="ARM repeat"/>
    <property type="match status" value="1"/>
</dbReference>
<dbReference type="Gene3D" id="3.40.50.1820">
    <property type="entry name" value="alpha/beta hydrolase"/>
    <property type="match status" value="1"/>
</dbReference>
<dbReference type="Pfam" id="PF12697">
    <property type="entry name" value="Abhydrolase_6"/>
    <property type="match status" value="1"/>
</dbReference>
<dbReference type="Gene3D" id="1.25.10.10">
    <property type="entry name" value="Leucine-rich Repeat Variant"/>
    <property type="match status" value="1"/>
</dbReference>
<dbReference type="Proteomes" id="UP001189429">
    <property type="component" value="Unassembled WGS sequence"/>
</dbReference>
<gene>
    <name evidence="2" type="ORF">PCOR1329_LOCUS57428</name>
</gene>
<sequence>MPADLCRRLRGAQGWRFGGTAPDLAQLPEAPDGALPQLLERGDQTAVATVCTMLQDADPNVRFEAVRALAKVAERGDPAATAAALAALRDTSASVRRVAVWALTELAEHDDQDAISSLKALKNDWDWEGSLVADATRDWDADCVELLPHPLWLTLLLNGHPMRQMGQERPNVSSKLRPISVRLPTKTAQVVPCQVEADLAAKSLDWRRGIPQEFWSTSAVVSFDCSGSPLQSRHGGEVACERMSEDLTSDSSDDPCPTWDDPAAVEGPSHSMVFFLPDSKETANCRSLGSTLEAAGVTAKCPGVEWHSLSWPATSLPMDVDDAVEYVLEHVLDTLSKAPMETSKRGEMPKHIRVFLIGHSFGGAVATQAACELTSLFGCLGTDPFRVTVAGLCVIDTRPREGLERLELGLLQHVRVLLIASKHDLGVDLDASKELFAAVLATRKEMLLLPGHQGSSGRHVLPRLADFVLRGHRGVVA</sequence>
<evidence type="ECO:0000259" key="1">
    <source>
        <dbReference type="Pfam" id="PF12697"/>
    </source>
</evidence>
<name>A0ABN9VEZ8_9DINO</name>
<proteinExistence type="predicted"/>
<dbReference type="InterPro" id="IPR004155">
    <property type="entry name" value="PBS_lyase_HEAT"/>
</dbReference>
<accession>A0ABN9VEZ8</accession>
<dbReference type="Pfam" id="PF13646">
    <property type="entry name" value="HEAT_2"/>
    <property type="match status" value="1"/>
</dbReference>
<dbReference type="SUPFAM" id="SSF53474">
    <property type="entry name" value="alpha/beta-Hydrolases"/>
    <property type="match status" value="1"/>
</dbReference>
<keyword evidence="3" id="KW-1185">Reference proteome</keyword>
<reference evidence="2" key="1">
    <citation type="submission" date="2023-10" db="EMBL/GenBank/DDBJ databases">
        <authorList>
            <person name="Chen Y."/>
            <person name="Shah S."/>
            <person name="Dougan E. K."/>
            <person name="Thang M."/>
            <person name="Chan C."/>
        </authorList>
    </citation>
    <scope>NUCLEOTIDE SEQUENCE [LARGE SCALE GENOMIC DNA]</scope>
</reference>
<dbReference type="SMART" id="SM00567">
    <property type="entry name" value="EZ_HEAT"/>
    <property type="match status" value="2"/>
</dbReference>
<dbReference type="InterPro" id="IPR029058">
    <property type="entry name" value="AB_hydrolase_fold"/>
</dbReference>
<protein>
    <recommendedName>
        <fullName evidence="1">AB hydrolase-1 domain-containing protein</fullName>
    </recommendedName>
</protein>
<evidence type="ECO:0000313" key="3">
    <source>
        <dbReference type="Proteomes" id="UP001189429"/>
    </source>
</evidence>
<comment type="caution">
    <text evidence="2">The sequence shown here is derived from an EMBL/GenBank/DDBJ whole genome shotgun (WGS) entry which is preliminary data.</text>
</comment>
<dbReference type="EMBL" id="CAUYUJ010017095">
    <property type="protein sequence ID" value="CAK0871666.1"/>
    <property type="molecule type" value="Genomic_DNA"/>
</dbReference>
<dbReference type="InterPro" id="IPR000073">
    <property type="entry name" value="AB_hydrolase_1"/>
</dbReference>
<organism evidence="2 3">
    <name type="scientific">Prorocentrum cordatum</name>
    <dbReference type="NCBI Taxonomy" id="2364126"/>
    <lineage>
        <taxon>Eukaryota</taxon>
        <taxon>Sar</taxon>
        <taxon>Alveolata</taxon>
        <taxon>Dinophyceae</taxon>
        <taxon>Prorocentrales</taxon>
        <taxon>Prorocentraceae</taxon>
        <taxon>Prorocentrum</taxon>
    </lineage>
</organism>
<dbReference type="InterPro" id="IPR016024">
    <property type="entry name" value="ARM-type_fold"/>
</dbReference>
<evidence type="ECO:0000313" key="2">
    <source>
        <dbReference type="EMBL" id="CAK0871666.1"/>
    </source>
</evidence>
<feature type="domain" description="AB hydrolase-1" evidence="1">
    <location>
        <begin position="304"/>
        <end position="420"/>
    </location>
</feature>